<evidence type="ECO:0000256" key="2">
    <source>
        <dbReference type="SAM" id="MobiDB-lite"/>
    </source>
</evidence>
<dbReference type="Proteomes" id="UP001316803">
    <property type="component" value="Unassembled WGS sequence"/>
</dbReference>
<feature type="region of interest" description="Disordered" evidence="2">
    <location>
        <begin position="329"/>
        <end position="360"/>
    </location>
</feature>
<dbReference type="AlphaFoldDB" id="A0AAN8I5U9"/>
<name>A0AAN8I5U9_9EURO</name>
<gene>
    <name evidence="3" type="ORF">OHC33_002645</name>
</gene>
<feature type="region of interest" description="Disordered" evidence="2">
    <location>
        <begin position="389"/>
        <end position="417"/>
    </location>
</feature>
<reference evidence="3 4" key="1">
    <citation type="submission" date="2022-12" db="EMBL/GenBank/DDBJ databases">
        <title>Genomic features and morphological characterization of a novel Knufia sp. strain isolated from spacecraft assembly facility.</title>
        <authorList>
            <person name="Teixeira M."/>
            <person name="Chander A.M."/>
            <person name="Stajich J.E."/>
            <person name="Venkateswaran K."/>
        </authorList>
    </citation>
    <scope>NUCLEOTIDE SEQUENCE [LARGE SCALE GENOMIC DNA]</scope>
    <source>
        <strain evidence="3 4">FJI-L2-BK-P2</strain>
    </source>
</reference>
<feature type="region of interest" description="Disordered" evidence="2">
    <location>
        <begin position="1"/>
        <end position="27"/>
    </location>
</feature>
<feature type="region of interest" description="Disordered" evidence="2">
    <location>
        <begin position="65"/>
        <end position="94"/>
    </location>
</feature>
<feature type="compositionally biased region" description="Polar residues" evidence="2">
    <location>
        <begin position="65"/>
        <end position="75"/>
    </location>
</feature>
<protein>
    <submittedName>
        <fullName evidence="3">Uncharacterized protein</fullName>
    </submittedName>
</protein>
<feature type="coiled-coil region" evidence="1">
    <location>
        <begin position="275"/>
        <end position="309"/>
    </location>
</feature>
<feature type="compositionally biased region" description="Polar residues" evidence="2">
    <location>
        <begin position="234"/>
        <end position="253"/>
    </location>
</feature>
<keyword evidence="1" id="KW-0175">Coiled coil</keyword>
<evidence type="ECO:0000313" key="4">
    <source>
        <dbReference type="Proteomes" id="UP001316803"/>
    </source>
</evidence>
<sequence>MTPTNTPVPGIQGLEDGQPWPQDSMPLFRRPLPAMKLDSFHSVLHRASEKLSSALFSPVSMTSTIRASQEQQTPRQSRESTVVAVSPSSIRDGSTRGVVVPEMAHISSGGWFNPSNWFCNTVCTQFGHLSLDELEHVFFTRETRPVYGENHTSTRGKRARDAGDFDDVDALRISGPKKFTENHKVQERDRRNRHRVFQKEVDECTPTSIYELAEKMLPEVKQYVKSMPEEYPDNNKTSMAQGGKAQRSNTTAKKTGKDDQLLSAALFSWLSGFVILRERQVRVEAEDRVQRLENELKEAHARRIEAEDRAARLAVDNKYQAEEISYLQQQLDHRHDSRRGSATSSSFLQPQLPPPTASRKRLASDMDYLLDNNNTGEKRRYFAVDPMQRLPQRGPGYHLPPSPSPSCDESSSSFCCT</sequence>
<evidence type="ECO:0000313" key="3">
    <source>
        <dbReference type="EMBL" id="KAK5956072.1"/>
    </source>
</evidence>
<keyword evidence="4" id="KW-1185">Reference proteome</keyword>
<accession>A0AAN8I5U9</accession>
<organism evidence="3 4">
    <name type="scientific">Knufia fluminis</name>
    <dbReference type="NCBI Taxonomy" id="191047"/>
    <lineage>
        <taxon>Eukaryota</taxon>
        <taxon>Fungi</taxon>
        <taxon>Dikarya</taxon>
        <taxon>Ascomycota</taxon>
        <taxon>Pezizomycotina</taxon>
        <taxon>Eurotiomycetes</taxon>
        <taxon>Chaetothyriomycetidae</taxon>
        <taxon>Chaetothyriales</taxon>
        <taxon>Trichomeriaceae</taxon>
        <taxon>Knufia</taxon>
    </lineage>
</organism>
<proteinExistence type="predicted"/>
<comment type="caution">
    <text evidence="3">The sequence shown here is derived from an EMBL/GenBank/DDBJ whole genome shotgun (WGS) entry which is preliminary data.</text>
</comment>
<dbReference type="EMBL" id="JAKLMC020000005">
    <property type="protein sequence ID" value="KAK5956072.1"/>
    <property type="molecule type" value="Genomic_DNA"/>
</dbReference>
<feature type="compositionally biased region" description="Low complexity" evidence="2">
    <location>
        <begin position="405"/>
        <end position="417"/>
    </location>
</feature>
<evidence type="ECO:0000256" key="1">
    <source>
        <dbReference type="SAM" id="Coils"/>
    </source>
</evidence>
<feature type="region of interest" description="Disordered" evidence="2">
    <location>
        <begin position="229"/>
        <end position="257"/>
    </location>
</feature>